<accession>A0AAD2DEG5</accession>
<protein>
    <submittedName>
        <fullName evidence="1">Uncharacterized protein</fullName>
    </submittedName>
</protein>
<evidence type="ECO:0000313" key="2">
    <source>
        <dbReference type="Proteomes" id="UP001189143"/>
    </source>
</evidence>
<sequence>MQPFLLFFRIDRDITTNDAIHFEWYRASNSDSDNGKLIGTDENYKLVNADANSFIRLIGYFNE</sequence>
<dbReference type="Proteomes" id="UP001189143">
    <property type="component" value="Unassembled WGS sequence"/>
</dbReference>
<name>A0AAD2DEG5_9CLOT</name>
<evidence type="ECO:0000313" key="1">
    <source>
        <dbReference type="EMBL" id="CAI3573478.1"/>
    </source>
</evidence>
<dbReference type="EMBL" id="CAMTCP010000144">
    <property type="protein sequence ID" value="CAI3573478.1"/>
    <property type="molecule type" value="Genomic_DNA"/>
</dbReference>
<reference evidence="1" key="1">
    <citation type="submission" date="2022-10" db="EMBL/GenBank/DDBJ databases">
        <authorList>
            <person name="Aires J."/>
            <person name="Mesa V."/>
        </authorList>
    </citation>
    <scope>NUCLEOTIDE SEQUENCE</scope>
    <source>
        <strain evidence="1">Clostridium neonatale JD116</strain>
    </source>
</reference>
<organism evidence="1 2">
    <name type="scientific">Clostridium neonatale</name>
    <dbReference type="NCBI Taxonomy" id="137838"/>
    <lineage>
        <taxon>Bacteria</taxon>
        <taxon>Bacillati</taxon>
        <taxon>Bacillota</taxon>
        <taxon>Clostridia</taxon>
        <taxon>Eubacteriales</taxon>
        <taxon>Clostridiaceae</taxon>
        <taxon>Clostridium</taxon>
    </lineage>
</organism>
<gene>
    <name evidence="1" type="ORF">CNEO2_220029</name>
</gene>
<dbReference type="AlphaFoldDB" id="A0AAD2DEG5"/>
<comment type="caution">
    <text evidence="1">The sequence shown here is derived from an EMBL/GenBank/DDBJ whole genome shotgun (WGS) entry which is preliminary data.</text>
</comment>
<proteinExistence type="predicted"/>